<feature type="transmembrane region" description="Helical" evidence="9">
    <location>
        <begin position="80"/>
        <end position="100"/>
    </location>
</feature>
<feature type="transmembrane region" description="Helical" evidence="9">
    <location>
        <begin position="6"/>
        <end position="27"/>
    </location>
</feature>
<dbReference type="PANTHER" id="PTHR30574:SF1">
    <property type="entry name" value="SULPHUR TRANSPORT DOMAIN-CONTAINING PROTEIN"/>
    <property type="match status" value="1"/>
</dbReference>
<comment type="caution">
    <text evidence="10">The sequence shown here is derived from an EMBL/GenBank/DDBJ whole genome shotgun (WGS) entry which is preliminary data.</text>
</comment>
<keyword evidence="4" id="KW-0997">Cell inner membrane</keyword>
<keyword evidence="6 9" id="KW-1133">Transmembrane helix</keyword>
<evidence type="ECO:0000313" key="10">
    <source>
        <dbReference type="EMBL" id="GAD02186.1"/>
    </source>
</evidence>
<dbReference type="EMBL" id="BARX01000014">
    <property type="protein sequence ID" value="GAD02186.1"/>
    <property type="molecule type" value="Genomic_DNA"/>
</dbReference>
<evidence type="ECO:0000313" key="11">
    <source>
        <dbReference type="Proteomes" id="UP000014461"/>
    </source>
</evidence>
<evidence type="ECO:0000256" key="4">
    <source>
        <dbReference type="ARBA" id="ARBA00022519"/>
    </source>
</evidence>
<proteinExistence type="inferred from homology"/>
<dbReference type="Proteomes" id="UP000014461">
    <property type="component" value="Unassembled WGS sequence"/>
</dbReference>
<evidence type="ECO:0000256" key="3">
    <source>
        <dbReference type="ARBA" id="ARBA00022475"/>
    </source>
</evidence>
<evidence type="ECO:0000256" key="8">
    <source>
        <dbReference type="ARBA" id="ARBA00035655"/>
    </source>
</evidence>
<comment type="similarity">
    <text evidence="8">Belongs to the TsuA/YedE (TC 9.B.102) family.</text>
</comment>
<accession>R9PTC6</accession>
<dbReference type="STRING" id="1331007.AALB_2266"/>
<keyword evidence="2" id="KW-0813">Transport</keyword>
<name>R9PTC6_AGAAL</name>
<keyword evidence="3" id="KW-1003">Cell membrane</keyword>
<evidence type="ECO:0000256" key="5">
    <source>
        <dbReference type="ARBA" id="ARBA00022692"/>
    </source>
</evidence>
<feature type="transmembrane region" description="Helical" evidence="9">
    <location>
        <begin position="112"/>
        <end position="134"/>
    </location>
</feature>
<evidence type="ECO:0000256" key="7">
    <source>
        <dbReference type="ARBA" id="ARBA00023136"/>
    </source>
</evidence>
<gene>
    <name evidence="10" type="ORF">AALB_2266</name>
</gene>
<keyword evidence="7 9" id="KW-0472">Membrane</keyword>
<comment type="subcellular location">
    <subcellularLocation>
        <location evidence="1">Cell inner membrane</location>
        <topology evidence="1">Multi-pass membrane protein</topology>
    </subcellularLocation>
</comment>
<protein>
    <submittedName>
        <fullName evidence="10">Probable transmembrane protein</fullName>
    </submittedName>
</protein>
<reference evidence="10" key="1">
    <citation type="journal article" date="2013" name="Genome Announc.">
        <title>Draft Genome Sequence of Agarivorans albus Strain MKT 106T, an Agarolytic Marine Bacterium.</title>
        <authorList>
            <person name="Yasuike M."/>
            <person name="Nakamura Y."/>
            <person name="Kai W."/>
            <person name="Fujiwara A."/>
            <person name="Fukui Y."/>
            <person name="Satomi M."/>
            <person name="Sano M."/>
        </authorList>
    </citation>
    <scope>NUCLEOTIDE SEQUENCE [LARGE SCALE GENOMIC DNA]</scope>
</reference>
<organism evidence="10 11">
    <name type="scientific">Agarivorans albus MKT 106</name>
    <dbReference type="NCBI Taxonomy" id="1331007"/>
    <lineage>
        <taxon>Bacteria</taxon>
        <taxon>Pseudomonadati</taxon>
        <taxon>Pseudomonadota</taxon>
        <taxon>Gammaproteobacteria</taxon>
        <taxon>Alteromonadales</taxon>
        <taxon>Alteromonadaceae</taxon>
        <taxon>Agarivorans</taxon>
    </lineage>
</organism>
<evidence type="ECO:0000256" key="9">
    <source>
        <dbReference type="SAM" id="Phobius"/>
    </source>
</evidence>
<evidence type="ECO:0000256" key="6">
    <source>
        <dbReference type="ARBA" id="ARBA00022989"/>
    </source>
</evidence>
<dbReference type="GO" id="GO:0005886">
    <property type="term" value="C:plasma membrane"/>
    <property type="evidence" value="ECO:0007669"/>
    <property type="project" value="UniProtKB-SubCell"/>
</dbReference>
<keyword evidence="11" id="KW-1185">Reference proteome</keyword>
<dbReference type="InterPro" id="IPR007272">
    <property type="entry name" value="Sulf_transp_TsuA/YedE"/>
</dbReference>
<keyword evidence="5 9" id="KW-0812">Transmembrane</keyword>
<feature type="transmembrane region" description="Helical" evidence="9">
    <location>
        <begin position="48"/>
        <end position="68"/>
    </location>
</feature>
<evidence type="ECO:0000256" key="1">
    <source>
        <dbReference type="ARBA" id="ARBA00004429"/>
    </source>
</evidence>
<dbReference type="PANTHER" id="PTHR30574">
    <property type="entry name" value="INNER MEMBRANE PROTEIN YEDE"/>
    <property type="match status" value="1"/>
</dbReference>
<evidence type="ECO:0000256" key="2">
    <source>
        <dbReference type="ARBA" id="ARBA00022448"/>
    </source>
</evidence>
<dbReference type="OrthoDB" id="9814020at2"/>
<sequence length="139" mass="14037">MTEFSPGSALVGGMLLGLSVSLLLLLSGRTGGISGILGGIFGASKSEWPWRVAFIAAMAASLLFNPLLGLSEAALPNYSLTWLLAGGFAVGVGTQLANGCTSGHGICGIGRFSLRSIVATMVFMLSAAVVVWLAGGAYV</sequence>
<dbReference type="RefSeq" id="WP_016401954.1">
    <property type="nucleotide sequence ID" value="NZ_BARX01000014.1"/>
</dbReference>
<dbReference type="AlphaFoldDB" id="R9PTC6"/>